<feature type="domain" description="BD-FAE-like" evidence="3">
    <location>
        <begin position="51"/>
        <end position="257"/>
    </location>
</feature>
<proteinExistence type="predicted"/>
<dbReference type="GO" id="GO:0016787">
    <property type="term" value="F:hydrolase activity"/>
    <property type="evidence" value="ECO:0007669"/>
    <property type="project" value="UniProtKB-KW"/>
</dbReference>
<protein>
    <submittedName>
        <fullName evidence="4">Lipase/esterase, putative</fullName>
    </submittedName>
</protein>
<sequence length="304" mass="32678">MDIRDLRPEDDEGFSPPPTHLPPLTGQHVAGARSWTGLTYAILYGHRYLTLDVHVPEGVERPPLVVWIHGGGWNEGDRRYLPLWWPQQSLFEKVVAAGMAVATVDYRHLGEAHFPACVHDVHAAVRYLVRYADTLGVDASRLGLWGESAGGHLACLASYAPVRAARGEVVDGVELVGQVGVDGPQPVPDALVSWYTPNEQFHDFLAAQGERVADPAIVPALLPVSQIGPGAPPTLVVHGSVDQVVSVDDAHQIHDALVAAGVETELTIVDDADHCFVGRPIGPILDEAVAFLARHLLAGEGHTR</sequence>
<dbReference type="Proteomes" id="UP000092482">
    <property type="component" value="Chromosome"/>
</dbReference>
<evidence type="ECO:0000256" key="1">
    <source>
        <dbReference type="ARBA" id="ARBA00022801"/>
    </source>
</evidence>
<dbReference type="InterPro" id="IPR050300">
    <property type="entry name" value="GDXG_lipolytic_enzyme"/>
</dbReference>
<keyword evidence="5" id="KW-1185">Reference proteome</keyword>
<dbReference type="KEGG" id="serj:SGUI_2715"/>
<dbReference type="Gene3D" id="3.40.50.1820">
    <property type="entry name" value="alpha/beta hydrolase"/>
    <property type="match status" value="1"/>
</dbReference>
<dbReference type="RefSeq" id="WP_066641265.1">
    <property type="nucleotide sequence ID" value="NZ_CP014989.1"/>
</dbReference>
<organism evidence="4 5">
    <name type="scientific">Serinicoccus hydrothermalis</name>
    <dbReference type="NCBI Taxonomy" id="1758689"/>
    <lineage>
        <taxon>Bacteria</taxon>
        <taxon>Bacillati</taxon>
        <taxon>Actinomycetota</taxon>
        <taxon>Actinomycetes</taxon>
        <taxon>Micrococcales</taxon>
        <taxon>Ornithinimicrobiaceae</taxon>
        <taxon>Serinicoccus</taxon>
    </lineage>
</organism>
<dbReference type="InterPro" id="IPR049492">
    <property type="entry name" value="BD-FAE-like_dom"/>
</dbReference>
<dbReference type="EMBL" id="CP014989">
    <property type="protein sequence ID" value="ANS80111.1"/>
    <property type="molecule type" value="Genomic_DNA"/>
</dbReference>
<evidence type="ECO:0000256" key="2">
    <source>
        <dbReference type="SAM" id="MobiDB-lite"/>
    </source>
</evidence>
<accession>A0A1B1NF99</accession>
<gene>
    <name evidence="4" type="ORF">SGUI_2715</name>
</gene>
<name>A0A1B1NF99_9MICO</name>
<dbReference type="SUPFAM" id="SSF53474">
    <property type="entry name" value="alpha/beta-Hydrolases"/>
    <property type="match status" value="1"/>
</dbReference>
<dbReference type="InterPro" id="IPR029058">
    <property type="entry name" value="AB_hydrolase_fold"/>
</dbReference>
<dbReference type="OrthoDB" id="9803828at2"/>
<dbReference type="STRING" id="1758689.SGUI_2715"/>
<dbReference type="AlphaFoldDB" id="A0A1B1NF99"/>
<reference evidence="4 5" key="1">
    <citation type="submission" date="2016-03" db="EMBL/GenBank/DDBJ databases">
        <title>Shallow-sea hydrothermal system.</title>
        <authorList>
            <person name="Tang K."/>
        </authorList>
    </citation>
    <scope>NUCLEOTIDE SEQUENCE [LARGE SCALE GENOMIC DNA]</scope>
    <source>
        <strain evidence="4 5">JLT9</strain>
    </source>
</reference>
<evidence type="ECO:0000313" key="5">
    <source>
        <dbReference type="Proteomes" id="UP000092482"/>
    </source>
</evidence>
<evidence type="ECO:0000259" key="3">
    <source>
        <dbReference type="Pfam" id="PF20434"/>
    </source>
</evidence>
<dbReference type="Pfam" id="PF20434">
    <property type="entry name" value="BD-FAE"/>
    <property type="match status" value="1"/>
</dbReference>
<dbReference type="PANTHER" id="PTHR48081">
    <property type="entry name" value="AB HYDROLASE SUPERFAMILY PROTEIN C4A8.06C"/>
    <property type="match status" value="1"/>
</dbReference>
<evidence type="ECO:0000313" key="4">
    <source>
        <dbReference type="EMBL" id="ANS80111.1"/>
    </source>
</evidence>
<dbReference type="PANTHER" id="PTHR48081:SF13">
    <property type="entry name" value="ALPHA_BETA HYDROLASE"/>
    <property type="match status" value="1"/>
</dbReference>
<feature type="region of interest" description="Disordered" evidence="2">
    <location>
        <begin position="1"/>
        <end position="25"/>
    </location>
</feature>
<keyword evidence="1" id="KW-0378">Hydrolase</keyword>